<sequence>MTTEDKCKFKSLDEEFDFYLRFTKPFVLNKSNSKDRTHAAVWIKKLMNEEDKALRLDYLKLLLFALQKPALIGPFKCLPPDCLEPLPEGHSILELISSVLEETEKDSELKSHPVVTAQVAQDLTEYAAVQEIPNFGIQCFYATSPISINQWHLTDEYSYPRKYIYGAEAWEQSLSQLYHTDIAGNLIKAPREEQKISIDCCTDKPKVCRDSDVYKVSSLEFRLFDAENENRGPKSPWICKETHPCEHVNNQREERGNFNWDKFSRVDSSYNIQPNTDLQGDFILNDHGLAQFEMDQIAILLANKSKQSDEKKDRCFNAAIKETIQEKSEENIDDSSVHHRRKCPHVNTSYNPDLMQNQYNKILTCEKNDPHPSKLKIKLTNNCNDSFDDCPLEDTPDNYVQTAKYKEDNSASLTENVTHQPREDQGKNNVAKSKSWNIDTNVRQLKCIFDQEIPIPMHPFKSRIEKLNYYKTQKYKGKLENLARKCSNCCQNIEESEEPGQSNAAESISFHTCN</sequence>
<dbReference type="InterPro" id="IPR027831">
    <property type="entry name" value="DUF4485"/>
</dbReference>
<dbReference type="Pfam" id="PF14846">
    <property type="entry name" value="DUF4485"/>
    <property type="match status" value="1"/>
</dbReference>
<dbReference type="KEGG" id="dci:103519148"/>
<reference evidence="4 5" key="1">
    <citation type="submission" date="2025-04" db="UniProtKB">
        <authorList>
            <consortium name="RefSeq"/>
        </authorList>
    </citation>
    <scope>IDENTIFICATION</scope>
</reference>
<evidence type="ECO:0000259" key="2">
    <source>
        <dbReference type="Pfam" id="PF14846"/>
    </source>
</evidence>
<dbReference type="RefSeq" id="XP_026686546.1">
    <property type="nucleotide sequence ID" value="XM_026830745.1"/>
</dbReference>
<organism evidence="3 5">
    <name type="scientific">Diaphorina citri</name>
    <name type="common">Asian citrus psyllid</name>
    <dbReference type="NCBI Taxonomy" id="121845"/>
    <lineage>
        <taxon>Eukaryota</taxon>
        <taxon>Metazoa</taxon>
        <taxon>Ecdysozoa</taxon>
        <taxon>Arthropoda</taxon>
        <taxon>Hexapoda</taxon>
        <taxon>Insecta</taxon>
        <taxon>Pterygota</taxon>
        <taxon>Neoptera</taxon>
        <taxon>Paraneoptera</taxon>
        <taxon>Hemiptera</taxon>
        <taxon>Sternorrhyncha</taxon>
        <taxon>Psylloidea</taxon>
        <taxon>Psyllidae</taxon>
        <taxon>Diaphorininae</taxon>
        <taxon>Diaphorina</taxon>
    </lineage>
</organism>
<accession>A0A3Q0JDN1</accession>
<dbReference type="Proteomes" id="UP000079169">
    <property type="component" value="Unplaced"/>
</dbReference>
<gene>
    <name evidence="4 5" type="primary">LOC103519148</name>
</gene>
<protein>
    <submittedName>
        <fullName evidence="4 5">Uncharacterized protein LOC103519148 isoform X1</fullName>
    </submittedName>
</protein>
<feature type="domain" description="DUF4485" evidence="2">
    <location>
        <begin position="12"/>
        <end position="88"/>
    </location>
</feature>
<evidence type="ECO:0000256" key="1">
    <source>
        <dbReference type="SAM" id="MobiDB-lite"/>
    </source>
</evidence>
<dbReference type="GeneID" id="103519148"/>
<evidence type="ECO:0000313" key="3">
    <source>
        <dbReference type="Proteomes" id="UP000079169"/>
    </source>
</evidence>
<dbReference type="AlphaFoldDB" id="A0A3Q0JDN1"/>
<feature type="compositionally biased region" description="Polar residues" evidence="1">
    <location>
        <begin position="410"/>
        <end position="419"/>
    </location>
</feature>
<name>A0A3Q0JDN1_DIACI</name>
<feature type="region of interest" description="Disordered" evidence="1">
    <location>
        <begin position="409"/>
        <end position="432"/>
    </location>
</feature>
<dbReference type="PaxDb" id="121845-A0A3Q0JDN1"/>
<dbReference type="RefSeq" id="XP_026686545.1">
    <property type="nucleotide sequence ID" value="XM_026830744.1"/>
</dbReference>
<proteinExistence type="predicted"/>
<evidence type="ECO:0000313" key="5">
    <source>
        <dbReference type="RefSeq" id="XP_026686546.1"/>
    </source>
</evidence>
<evidence type="ECO:0000313" key="4">
    <source>
        <dbReference type="RefSeq" id="XP_026686545.1"/>
    </source>
</evidence>
<keyword evidence="3" id="KW-1185">Reference proteome</keyword>